<evidence type="ECO:0000256" key="2">
    <source>
        <dbReference type="ARBA" id="ARBA00004123"/>
    </source>
</evidence>
<comment type="subcellular location">
    <subcellularLocation>
        <location evidence="3">Cytoplasm</location>
    </subcellularLocation>
    <subcellularLocation>
        <location evidence="2">Nucleus</location>
    </subcellularLocation>
</comment>
<dbReference type="Proteomes" id="UP000821853">
    <property type="component" value="Unassembled WGS sequence"/>
</dbReference>
<evidence type="ECO:0000256" key="8">
    <source>
        <dbReference type="ARBA" id="ARBA00022679"/>
    </source>
</evidence>
<reference evidence="12 13" key="1">
    <citation type="journal article" date="2020" name="Cell">
        <title>Large-Scale Comparative Analyses of Tick Genomes Elucidate Their Genetic Diversity and Vector Capacities.</title>
        <authorList>
            <consortium name="Tick Genome and Microbiome Consortium (TIGMIC)"/>
            <person name="Jia N."/>
            <person name="Wang J."/>
            <person name="Shi W."/>
            <person name="Du L."/>
            <person name="Sun Y."/>
            <person name="Zhan W."/>
            <person name="Jiang J.F."/>
            <person name="Wang Q."/>
            <person name="Zhang B."/>
            <person name="Ji P."/>
            <person name="Bell-Sakyi L."/>
            <person name="Cui X.M."/>
            <person name="Yuan T.T."/>
            <person name="Jiang B.G."/>
            <person name="Yang W.F."/>
            <person name="Lam T.T."/>
            <person name="Chang Q.C."/>
            <person name="Ding S.J."/>
            <person name="Wang X.J."/>
            <person name="Zhu J.G."/>
            <person name="Ruan X.D."/>
            <person name="Zhao L."/>
            <person name="Wei J.T."/>
            <person name="Ye R.Z."/>
            <person name="Que T.C."/>
            <person name="Du C.H."/>
            <person name="Zhou Y.H."/>
            <person name="Cheng J.X."/>
            <person name="Dai P.F."/>
            <person name="Guo W.B."/>
            <person name="Han X.H."/>
            <person name="Huang E.J."/>
            <person name="Li L.F."/>
            <person name="Wei W."/>
            <person name="Gao Y.C."/>
            <person name="Liu J.Z."/>
            <person name="Shao H.Z."/>
            <person name="Wang X."/>
            <person name="Wang C.C."/>
            <person name="Yang T.C."/>
            <person name="Huo Q.B."/>
            <person name="Li W."/>
            <person name="Chen H.Y."/>
            <person name="Chen S.E."/>
            <person name="Zhou L.G."/>
            <person name="Ni X.B."/>
            <person name="Tian J.H."/>
            <person name="Sheng Y."/>
            <person name="Liu T."/>
            <person name="Pan Y.S."/>
            <person name="Xia L.Y."/>
            <person name="Li J."/>
            <person name="Zhao F."/>
            <person name="Cao W.C."/>
        </authorList>
    </citation>
    <scope>NUCLEOTIDE SEQUENCE [LARGE SCALE GENOMIC DNA]</scope>
    <source>
        <strain evidence="12">HaeL-2018</strain>
    </source>
</reference>
<evidence type="ECO:0000256" key="1">
    <source>
        <dbReference type="ARBA" id="ARBA00000900"/>
    </source>
</evidence>
<keyword evidence="9" id="KW-0833">Ubl conjugation pathway</keyword>
<dbReference type="InterPro" id="IPR013083">
    <property type="entry name" value="Znf_RING/FYVE/PHD"/>
</dbReference>
<dbReference type="PANTHER" id="PTHR13931:SF2">
    <property type="entry name" value="UBIQUITIN CONJUGATION FACTOR E4 B"/>
    <property type="match status" value="1"/>
</dbReference>
<dbReference type="GO" id="GO:0000209">
    <property type="term" value="P:protein polyubiquitination"/>
    <property type="evidence" value="ECO:0007669"/>
    <property type="project" value="TreeGrafter"/>
</dbReference>
<gene>
    <name evidence="12" type="ORF">HPB48_012176</name>
</gene>
<dbReference type="PROSITE" id="PS51698">
    <property type="entry name" value="U_BOX"/>
    <property type="match status" value="1"/>
</dbReference>
<evidence type="ECO:0000256" key="5">
    <source>
        <dbReference type="ARBA" id="ARBA00007434"/>
    </source>
</evidence>
<dbReference type="GO" id="GO:0000151">
    <property type="term" value="C:ubiquitin ligase complex"/>
    <property type="evidence" value="ECO:0007669"/>
    <property type="project" value="InterPro"/>
</dbReference>
<dbReference type="GO" id="GO:0036503">
    <property type="term" value="P:ERAD pathway"/>
    <property type="evidence" value="ECO:0007669"/>
    <property type="project" value="InterPro"/>
</dbReference>
<evidence type="ECO:0000313" key="12">
    <source>
        <dbReference type="EMBL" id="KAH9377761.1"/>
    </source>
</evidence>
<organism evidence="12 13">
    <name type="scientific">Haemaphysalis longicornis</name>
    <name type="common">Bush tick</name>
    <dbReference type="NCBI Taxonomy" id="44386"/>
    <lineage>
        <taxon>Eukaryota</taxon>
        <taxon>Metazoa</taxon>
        <taxon>Ecdysozoa</taxon>
        <taxon>Arthropoda</taxon>
        <taxon>Chelicerata</taxon>
        <taxon>Arachnida</taxon>
        <taxon>Acari</taxon>
        <taxon>Parasitiformes</taxon>
        <taxon>Ixodida</taxon>
        <taxon>Ixodoidea</taxon>
        <taxon>Ixodidae</taxon>
        <taxon>Haemaphysalinae</taxon>
        <taxon>Haemaphysalis</taxon>
    </lineage>
</organism>
<keyword evidence="8" id="KW-0808">Transferase</keyword>
<dbReference type="FunFam" id="3.30.40.10:FF:000055">
    <property type="entry name" value="Ubiquitin conjugation factor e4 a"/>
    <property type="match status" value="1"/>
</dbReference>
<dbReference type="SUPFAM" id="SSF57850">
    <property type="entry name" value="RING/U-box"/>
    <property type="match status" value="1"/>
</dbReference>
<dbReference type="OrthoDB" id="20295at2759"/>
<comment type="catalytic activity">
    <reaction evidence="1">
        <text>S-ubiquitinyl-[E2 ubiquitin-conjugating enzyme]-L-cysteine + [acceptor protein]-L-lysine = [E2 ubiquitin-conjugating enzyme]-L-cysteine + N(6)-ubiquitinyl-[acceptor protein]-L-lysine.</text>
        <dbReference type="EC" id="2.3.2.27"/>
    </reaction>
</comment>
<dbReference type="VEuPathDB" id="VectorBase:HLOH_041893"/>
<accession>A0A9J6GSJ1</accession>
<dbReference type="SMART" id="SM00504">
    <property type="entry name" value="Ubox"/>
    <property type="match status" value="1"/>
</dbReference>
<comment type="caution">
    <text evidence="12">The sequence shown here is derived from an EMBL/GenBank/DDBJ whole genome shotgun (WGS) entry which is preliminary data.</text>
</comment>
<evidence type="ECO:0000256" key="6">
    <source>
        <dbReference type="ARBA" id="ARBA00012483"/>
    </source>
</evidence>
<dbReference type="AlphaFoldDB" id="A0A9J6GSJ1"/>
<dbReference type="InterPro" id="IPR019474">
    <property type="entry name" value="Ub_conjug_fac_E4_core"/>
</dbReference>
<evidence type="ECO:0000256" key="7">
    <source>
        <dbReference type="ARBA" id="ARBA00022490"/>
    </source>
</evidence>
<dbReference type="EC" id="2.3.2.27" evidence="6"/>
<dbReference type="InterPro" id="IPR045132">
    <property type="entry name" value="UBE4"/>
</dbReference>
<keyword evidence="10" id="KW-0539">Nucleus</keyword>
<dbReference type="Pfam" id="PF10408">
    <property type="entry name" value="Ufd2P_core"/>
    <property type="match status" value="1"/>
</dbReference>
<dbReference type="EMBL" id="JABSTR010000008">
    <property type="protein sequence ID" value="KAH9377761.1"/>
    <property type="molecule type" value="Genomic_DNA"/>
</dbReference>
<evidence type="ECO:0000256" key="9">
    <source>
        <dbReference type="ARBA" id="ARBA00022786"/>
    </source>
</evidence>
<feature type="domain" description="U-box" evidence="11">
    <location>
        <begin position="123"/>
        <end position="202"/>
    </location>
</feature>
<dbReference type="GO" id="GO:0006511">
    <property type="term" value="P:ubiquitin-dependent protein catabolic process"/>
    <property type="evidence" value="ECO:0007669"/>
    <property type="project" value="InterPro"/>
</dbReference>
<comment type="pathway">
    <text evidence="4">Protein modification; protein ubiquitination.</text>
</comment>
<dbReference type="Gene3D" id="3.30.40.10">
    <property type="entry name" value="Zinc/RING finger domain, C3HC4 (zinc finger)"/>
    <property type="match status" value="1"/>
</dbReference>
<dbReference type="PANTHER" id="PTHR13931">
    <property type="entry name" value="UBIQUITINATION FACTOR E4"/>
    <property type="match status" value="1"/>
</dbReference>
<dbReference type="InterPro" id="IPR003613">
    <property type="entry name" value="Ubox_domain"/>
</dbReference>
<dbReference type="Pfam" id="PF04564">
    <property type="entry name" value="U-box"/>
    <property type="match status" value="1"/>
</dbReference>
<evidence type="ECO:0000259" key="11">
    <source>
        <dbReference type="PROSITE" id="PS51698"/>
    </source>
</evidence>
<dbReference type="GO" id="GO:0005737">
    <property type="term" value="C:cytoplasm"/>
    <property type="evidence" value="ECO:0007669"/>
    <property type="project" value="UniProtKB-SubCell"/>
</dbReference>
<evidence type="ECO:0000313" key="13">
    <source>
        <dbReference type="Proteomes" id="UP000821853"/>
    </source>
</evidence>
<name>A0A9J6GSJ1_HAELO</name>
<evidence type="ECO:0000256" key="10">
    <source>
        <dbReference type="ARBA" id="ARBA00023242"/>
    </source>
</evidence>
<sequence length="210" mass="22129">MRRGGAGGPAGGHAQLELGASCVGPRCKDLKVAQPEKYGWEPRRLLDQLTDVYLHLGHAAPFSGGRGQGRALLRAPALRGGGGAHAAGARQAPAAARGSLSGWAGRWQEAAERAARRGADYADAPDEFRDPLMDTLMEEPVVLPSRPTVDKATIVRHLLNSSTDPFNRQPLTEDMLRPGGALLLLSPVSSLPTSECSHNDLAGVVQGLHV</sequence>
<proteinExistence type="inferred from homology"/>
<dbReference type="GO" id="GO:0034450">
    <property type="term" value="F:ubiquitin-ubiquitin ligase activity"/>
    <property type="evidence" value="ECO:0007669"/>
    <property type="project" value="InterPro"/>
</dbReference>
<evidence type="ECO:0000256" key="4">
    <source>
        <dbReference type="ARBA" id="ARBA00004906"/>
    </source>
</evidence>
<dbReference type="GO" id="GO:0005634">
    <property type="term" value="C:nucleus"/>
    <property type="evidence" value="ECO:0007669"/>
    <property type="project" value="UniProtKB-SubCell"/>
</dbReference>
<keyword evidence="13" id="KW-1185">Reference proteome</keyword>
<evidence type="ECO:0000256" key="3">
    <source>
        <dbReference type="ARBA" id="ARBA00004496"/>
    </source>
</evidence>
<comment type="similarity">
    <text evidence="5">Belongs to the ubiquitin conjugation factor E4 family.</text>
</comment>
<protein>
    <recommendedName>
        <fullName evidence="6">RING-type E3 ubiquitin transferase</fullName>
        <ecNumber evidence="6">2.3.2.27</ecNumber>
    </recommendedName>
</protein>
<keyword evidence="7" id="KW-0963">Cytoplasm</keyword>